<evidence type="ECO:0000256" key="6">
    <source>
        <dbReference type="RuleBase" id="RU366058"/>
    </source>
</evidence>
<feature type="transmembrane region" description="Helical" evidence="6">
    <location>
        <begin position="55"/>
        <end position="72"/>
    </location>
</feature>
<comment type="subcellular location">
    <subcellularLocation>
        <location evidence="1 6">Cell membrane</location>
        <topology evidence="1 6">Multi-pass membrane protein</topology>
    </subcellularLocation>
</comment>
<accession>A0ABV9JQD8</accession>
<dbReference type="InterPro" id="IPR032816">
    <property type="entry name" value="VTT_dom"/>
</dbReference>
<evidence type="ECO:0000259" key="7">
    <source>
        <dbReference type="Pfam" id="PF09335"/>
    </source>
</evidence>
<dbReference type="InterPro" id="IPR015414">
    <property type="entry name" value="TMEM64"/>
</dbReference>
<proteinExistence type="inferred from homology"/>
<dbReference type="EMBL" id="JBHSGB010000014">
    <property type="protein sequence ID" value="MFC4656354.1"/>
    <property type="molecule type" value="Genomic_DNA"/>
</dbReference>
<evidence type="ECO:0000313" key="8">
    <source>
        <dbReference type="EMBL" id="MFC4656354.1"/>
    </source>
</evidence>
<reference evidence="9" key="1">
    <citation type="journal article" date="2019" name="Int. J. Syst. Evol. Microbiol.">
        <title>The Global Catalogue of Microorganisms (GCM) 10K type strain sequencing project: providing services to taxonomists for standard genome sequencing and annotation.</title>
        <authorList>
            <consortium name="The Broad Institute Genomics Platform"/>
            <consortium name="The Broad Institute Genome Sequencing Center for Infectious Disease"/>
            <person name="Wu L."/>
            <person name="Ma J."/>
        </authorList>
    </citation>
    <scope>NUCLEOTIDE SEQUENCE [LARGE SCALE GENOMIC DNA]</scope>
    <source>
        <strain evidence="9">DT28</strain>
    </source>
</reference>
<evidence type="ECO:0000256" key="1">
    <source>
        <dbReference type="ARBA" id="ARBA00004651"/>
    </source>
</evidence>
<comment type="caution">
    <text evidence="6">Lacks conserved residue(s) required for the propagation of feature annotation.</text>
</comment>
<sequence length="238" mass="26090">MLNPSHKDYLLRLGGRVCLLALLCVLGSVVAEQLPSISAFDQSWMDSHTRDNGLWGMLNYLWVATLFISVGLPRQLAAFLGGYAFGFVEGVLLSTLAASLSCLLVLLLSRAFARPLLNYFFLRRVQQIAPFLQQQPFSKALVLRLLPVGNNLLTNLAAGVCSVAVLPFLLGSTLGYLPQMLVFALMGKGVLLQSGWKIALSLMLFVLSSVLSWRLYQRQRQSASTMPEAAIKTNGDLL</sequence>
<feature type="transmembrane region" description="Helical" evidence="6">
    <location>
        <begin position="84"/>
        <end position="108"/>
    </location>
</feature>
<dbReference type="RefSeq" id="WP_377335335.1">
    <property type="nucleotide sequence ID" value="NZ_JBHSGB010000014.1"/>
</dbReference>
<organism evidence="8 9">
    <name type="scientific">Rheinheimera marina</name>
    <dbReference type="NCBI Taxonomy" id="1774958"/>
    <lineage>
        <taxon>Bacteria</taxon>
        <taxon>Pseudomonadati</taxon>
        <taxon>Pseudomonadota</taxon>
        <taxon>Gammaproteobacteria</taxon>
        <taxon>Chromatiales</taxon>
        <taxon>Chromatiaceae</taxon>
        <taxon>Rheinheimera</taxon>
    </lineage>
</organism>
<name>A0ABV9JQD8_9GAMM</name>
<dbReference type="Pfam" id="PF09335">
    <property type="entry name" value="VTT_dom"/>
    <property type="match status" value="1"/>
</dbReference>
<evidence type="ECO:0000256" key="5">
    <source>
        <dbReference type="ARBA" id="ARBA00023136"/>
    </source>
</evidence>
<keyword evidence="5 6" id="KW-0472">Membrane</keyword>
<dbReference type="PANTHER" id="PTHR12677:SF59">
    <property type="entry name" value="GOLGI APPARATUS MEMBRANE PROTEIN TVP38-RELATED"/>
    <property type="match status" value="1"/>
</dbReference>
<evidence type="ECO:0000256" key="4">
    <source>
        <dbReference type="ARBA" id="ARBA00022989"/>
    </source>
</evidence>
<dbReference type="PANTHER" id="PTHR12677">
    <property type="entry name" value="GOLGI APPARATUS MEMBRANE PROTEIN TVP38-RELATED"/>
    <property type="match status" value="1"/>
</dbReference>
<evidence type="ECO:0000256" key="3">
    <source>
        <dbReference type="ARBA" id="ARBA00022692"/>
    </source>
</evidence>
<feature type="transmembrane region" description="Helical" evidence="6">
    <location>
        <begin position="156"/>
        <end position="177"/>
    </location>
</feature>
<evidence type="ECO:0000256" key="2">
    <source>
        <dbReference type="ARBA" id="ARBA00022475"/>
    </source>
</evidence>
<comment type="caution">
    <text evidence="8">The sequence shown here is derived from an EMBL/GenBank/DDBJ whole genome shotgun (WGS) entry which is preliminary data.</text>
</comment>
<evidence type="ECO:0000313" key="9">
    <source>
        <dbReference type="Proteomes" id="UP001595962"/>
    </source>
</evidence>
<keyword evidence="4 6" id="KW-1133">Transmembrane helix</keyword>
<gene>
    <name evidence="8" type="ORF">ACFO3I_15160</name>
</gene>
<dbReference type="Proteomes" id="UP001595962">
    <property type="component" value="Unassembled WGS sequence"/>
</dbReference>
<feature type="domain" description="VTT" evidence="7">
    <location>
        <begin position="72"/>
        <end position="188"/>
    </location>
</feature>
<protein>
    <recommendedName>
        <fullName evidence="6">TVP38/TMEM64 family membrane protein</fullName>
    </recommendedName>
</protein>
<comment type="similarity">
    <text evidence="6">Belongs to the TVP38/TMEM64 family.</text>
</comment>
<feature type="transmembrane region" description="Helical" evidence="6">
    <location>
        <begin position="198"/>
        <end position="216"/>
    </location>
</feature>
<keyword evidence="3 6" id="KW-0812">Transmembrane</keyword>
<keyword evidence="2 6" id="KW-1003">Cell membrane</keyword>
<keyword evidence="9" id="KW-1185">Reference proteome</keyword>